<accession>A0ABT4UHU8</accession>
<dbReference type="CDD" id="cd00761">
    <property type="entry name" value="Glyco_tranf_GTA_type"/>
    <property type="match status" value="1"/>
</dbReference>
<feature type="domain" description="Glycosyltransferase 2-like" evidence="1">
    <location>
        <begin position="10"/>
        <end position="130"/>
    </location>
</feature>
<evidence type="ECO:0000313" key="3">
    <source>
        <dbReference type="Proteomes" id="UP001210231"/>
    </source>
</evidence>
<dbReference type="PANTHER" id="PTHR43685:SF2">
    <property type="entry name" value="GLYCOSYLTRANSFERASE 2-LIKE DOMAIN-CONTAINING PROTEIN"/>
    <property type="match status" value="1"/>
</dbReference>
<dbReference type="InterPro" id="IPR050834">
    <property type="entry name" value="Glycosyltransf_2"/>
</dbReference>
<keyword evidence="3" id="KW-1185">Reference proteome</keyword>
<dbReference type="Pfam" id="PF00535">
    <property type="entry name" value="Glycos_transf_2"/>
    <property type="match status" value="1"/>
</dbReference>
<dbReference type="RefSeq" id="WP_407030512.1">
    <property type="nucleotide sequence ID" value="NZ_JAQGEF010000004.1"/>
</dbReference>
<gene>
    <name evidence="2" type="ORF">O3P16_05180</name>
</gene>
<protein>
    <submittedName>
        <fullName evidence="2">Glycosyltransferase family 2 protein</fullName>
    </submittedName>
</protein>
<name>A0ABT4UHU8_9BACT</name>
<dbReference type="InterPro" id="IPR029044">
    <property type="entry name" value="Nucleotide-diphossugar_trans"/>
</dbReference>
<dbReference type="SUPFAM" id="SSF53448">
    <property type="entry name" value="Nucleotide-diphospho-sugar transferases"/>
    <property type="match status" value="1"/>
</dbReference>
<proteinExistence type="predicted"/>
<evidence type="ECO:0000313" key="2">
    <source>
        <dbReference type="EMBL" id="MDA3614189.1"/>
    </source>
</evidence>
<dbReference type="PANTHER" id="PTHR43685">
    <property type="entry name" value="GLYCOSYLTRANSFERASE"/>
    <property type="match status" value="1"/>
</dbReference>
<dbReference type="Gene3D" id="3.90.550.10">
    <property type="entry name" value="Spore Coat Polysaccharide Biosynthesis Protein SpsA, Chain A"/>
    <property type="match status" value="1"/>
</dbReference>
<dbReference type="InterPro" id="IPR001173">
    <property type="entry name" value="Glyco_trans_2-like"/>
</dbReference>
<dbReference type="Proteomes" id="UP001210231">
    <property type="component" value="Unassembled WGS sequence"/>
</dbReference>
<dbReference type="EMBL" id="JAQGEF010000004">
    <property type="protein sequence ID" value="MDA3614189.1"/>
    <property type="molecule type" value="Genomic_DNA"/>
</dbReference>
<sequence>MSGKAKTDITIVVASYHYGHLAAHCLESIRSQTAAPYEILFVDDAAGDCFFLEERYPEVKFTFRKKNLGIVENFNDMLNKVKSSKCLFLGADNWLRSDALELLSKDDADIVTYDIILTGDLKEDRLIHHRHEMQNHHGDFYWSRDHQHHGSMVYNVALAKSVGGYIRNSESKQTEEDRVLWHRMTDAGASVKYLNEGLLYYRTHRENFNSYKIKQPSKIQQFISRVKNKILRIIKGR</sequence>
<organism evidence="2 3">
    <name type="scientific">Polluticaenibacter yanchengensis</name>
    <dbReference type="NCBI Taxonomy" id="3014562"/>
    <lineage>
        <taxon>Bacteria</taxon>
        <taxon>Pseudomonadati</taxon>
        <taxon>Bacteroidota</taxon>
        <taxon>Chitinophagia</taxon>
        <taxon>Chitinophagales</taxon>
        <taxon>Chitinophagaceae</taxon>
        <taxon>Polluticaenibacter</taxon>
    </lineage>
</organism>
<comment type="caution">
    <text evidence="2">The sequence shown here is derived from an EMBL/GenBank/DDBJ whole genome shotgun (WGS) entry which is preliminary data.</text>
</comment>
<reference evidence="2 3" key="1">
    <citation type="submission" date="2022-12" db="EMBL/GenBank/DDBJ databases">
        <title>Chitinophagaceae gen. sp. nov., a new member of the family Chitinophagaceae, isolated from soil in a chemical factory.</title>
        <authorList>
            <person name="Ke Z."/>
        </authorList>
    </citation>
    <scope>NUCLEOTIDE SEQUENCE [LARGE SCALE GENOMIC DNA]</scope>
    <source>
        <strain evidence="2 3">LY-5</strain>
    </source>
</reference>
<evidence type="ECO:0000259" key="1">
    <source>
        <dbReference type="Pfam" id="PF00535"/>
    </source>
</evidence>